<dbReference type="InterPro" id="IPR045886">
    <property type="entry name" value="ThiF/MoeB/HesA"/>
</dbReference>
<dbReference type="GO" id="GO:0008641">
    <property type="term" value="F:ubiquitin-like modifier activating enzyme activity"/>
    <property type="evidence" value="ECO:0007669"/>
    <property type="project" value="InterPro"/>
</dbReference>
<feature type="domain" description="THIF-type NAD/FAD binding fold" evidence="1">
    <location>
        <begin position="34"/>
        <end position="217"/>
    </location>
</feature>
<dbReference type="EMBL" id="JAWJAV010000001">
    <property type="protein sequence ID" value="MDV2620468.1"/>
    <property type="molecule type" value="Genomic_DNA"/>
</dbReference>
<protein>
    <submittedName>
        <fullName evidence="2">Sulfur carrier protein ThiS adenylyltransferase ThiF</fullName>
    </submittedName>
</protein>
<name>A0AAW8YF96_PEDAC</name>
<dbReference type="NCBIfam" id="TIGR02354">
    <property type="entry name" value="thiF_fam2"/>
    <property type="match status" value="1"/>
</dbReference>
<dbReference type="PANTHER" id="PTHR43267">
    <property type="entry name" value="TRNA THREONYLCARBAMOYLADENOSINE DEHYDRATASE"/>
    <property type="match status" value="1"/>
</dbReference>
<evidence type="ECO:0000313" key="2">
    <source>
        <dbReference type="EMBL" id="MDV2620468.1"/>
    </source>
</evidence>
<dbReference type="Proteomes" id="UP001280897">
    <property type="component" value="Unassembled WGS sequence"/>
</dbReference>
<dbReference type="GO" id="GO:0061503">
    <property type="term" value="F:tRNA threonylcarbamoyladenosine dehydratase"/>
    <property type="evidence" value="ECO:0007669"/>
    <property type="project" value="TreeGrafter"/>
</dbReference>
<dbReference type="InterPro" id="IPR000594">
    <property type="entry name" value="ThiF_NAD_FAD-bd"/>
</dbReference>
<dbReference type="NCBIfam" id="NF006395">
    <property type="entry name" value="PRK08644.1"/>
    <property type="match status" value="1"/>
</dbReference>
<dbReference type="KEGG" id="paci:A4V11_02040"/>
<dbReference type="GO" id="GO:0016779">
    <property type="term" value="F:nucleotidyltransferase activity"/>
    <property type="evidence" value="ECO:0007669"/>
    <property type="project" value="UniProtKB-KW"/>
</dbReference>
<accession>A0AAW8YF96</accession>
<keyword evidence="2" id="KW-0808">Transferase</keyword>
<comment type="caution">
    <text evidence="2">The sequence shown here is derived from an EMBL/GenBank/DDBJ whole genome shotgun (WGS) entry which is preliminary data.</text>
</comment>
<dbReference type="SUPFAM" id="SSF69572">
    <property type="entry name" value="Activating enzymes of the ubiquitin-like proteins"/>
    <property type="match status" value="1"/>
</dbReference>
<dbReference type="InterPro" id="IPR035985">
    <property type="entry name" value="Ubiquitin-activating_enz"/>
</dbReference>
<proteinExistence type="predicted"/>
<dbReference type="GO" id="GO:0061504">
    <property type="term" value="P:cyclic threonylcarbamoyladenosine biosynthetic process"/>
    <property type="evidence" value="ECO:0007669"/>
    <property type="project" value="TreeGrafter"/>
</dbReference>
<dbReference type="InterPro" id="IPR012729">
    <property type="entry name" value="ThiF_fam2"/>
</dbReference>
<dbReference type="PANTHER" id="PTHR43267:SF3">
    <property type="entry name" value="THIF PROTEIN"/>
    <property type="match status" value="1"/>
</dbReference>
<keyword evidence="2" id="KW-0548">Nucleotidyltransferase</keyword>
<dbReference type="RefSeq" id="WP_008841022.1">
    <property type="nucleotide sequence ID" value="NZ_CAKMBA010000001.1"/>
</dbReference>
<reference evidence="2" key="2">
    <citation type="submission" date="2023-10" db="EMBL/GenBank/DDBJ databases">
        <authorList>
            <person name="Khurajog B."/>
        </authorList>
    </citation>
    <scope>NUCLEOTIDE SEQUENCE</scope>
    <source>
        <strain evidence="2">BF9</strain>
    </source>
</reference>
<sequence length="220" mass="23540">MSNFKEKQLQLYGHSITDLQTQMTSRNVAHSALPLSSSKVTIAGAGGLGSNIAIALARIGIGHLTLVDFDQVELSNLNRQQYKLNQIGMAKVVALKQNIEEFNPFISVTPLQVTVNAANVADLFADADVICEAFDDPAAKALLLRECSRLFPQKPLVMASGMAGIHPANQIKTKQINQHVYVAGDGVSSGQEGLMAPRVMVAAGHQANQIVRLILGNQAD</sequence>
<dbReference type="Pfam" id="PF00899">
    <property type="entry name" value="ThiF"/>
    <property type="match status" value="1"/>
</dbReference>
<gene>
    <name evidence="2" type="primary">thiF</name>
    <name evidence="2" type="ORF">R0G89_01795</name>
</gene>
<evidence type="ECO:0000313" key="3">
    <source>
        <dbReference type="Proteomes" id="UP001280897"/>
    </source>
</evidence>
<reference evidence="2" key="1">
    <citation type="journal article" date="2023" name="PeerJ">
        <title>Selection and evaluation of lactic acid bacteria from chicken feces in Thailand as potential probiotics.</title>
        <authorList>
            <person name="Khurajog B."/>
            <person name="Disastra Y."/>
            <person name="Lawwyne L.D."/>
            <person name="Sirichokchatchawan W."/>
            <person name="Niyomtham W."/>
            <person name="Yindee J."/>
            <person name="Hampson D.J."/>
            <person name="Prapasarakul N."/>
        </authorList>
    </citation>
    <scope>NUCLEOTIDE SEQUENCE</scope>
    <source>
        <strain evidence="2">BF9</strain>
    </source>
</reference>
<organism evidence="2 3">
    <name type="scientific">Pediococcus acidilactici</name>
    <dbReference type="NCBI Taxonomy" id="1254"/>
    <lineage>
        <taxon>Bacteria</taxon>
        <taxon>Bacillati</taxon>
        <taxon>Bacillota</taxon>
        <taxon>Bacilli</taxon>
        <taxon>Lactobacillales</taxon>
        <taxon>Lactobacillaceae</taxon>
        <taxon>Pediococcus</taxon>
        <taxon>Pediococcus acidilactici group</taxon>
    </lineage>
</organism>
<evidence type="ECO:0000259" key="1">
    <source>
        <dbReference type="Pfam" id="PF00899"/>
    </source>
</evidence>
<dbReference type="AlphaFoldDB" id="A0AAW8YF96"/>
<dbReference type="Gene3D" id="3.40.50.720">
    <property type="entry name" value="NAD(P)-binding Rossmann-like Domain"/>
    <property type="match status" value="1"/>
</dbReference>
<dbReference type="GeneID" id="57365964"/>